<dbReference type="PANTHER" id="PTHR33706">
    <property type="entry name" value="MORN VARIANT REPEAT PROTEIN"/>
    <property type="match status" value="1"/>
</dbReference>
<dbReference type="InterPro" id="IPR011652">
    <property type="entry name" value="MORN_2"/>
</dbReference>
<dbReference type="PROSITE" id="PS51257">
    <property type="entry name" value="PROKAR_LIPOPROTEIN"/>
    <property type="match status" value="1"/>
</dbReference>
<dbReference type="AlphaFoldDB" id="A0A6G5QHF1"/>
<sequence>MKRKFIVGVMLGMFLIGCGDGVDRYETKENKTKIVVTPYNDKNQIHGTYKEYKKYSNGKSLIKEAEFKNGKLNGYVRYFDHKVTTSEAFYVDDKLQGEYKEFYNDGTKRKLSYYENDELIGKRIEWYPNGNIKEESNYKNGILNGKYKEYLENGQLMKVGSYSDGNKVGHWKEYNKNGVLTFEGEYVINQKGYSQKKGLHKQYYDSGNLKSEKAYDENENWLYSKKFYENGKLQAYYDNKECEIHYNENGEEEYRRDCQ</sequence>
<keyword evidence="2" id="KW-1185">Reference proteome</keyword>
<evidence type="ECO:0000313" key="1">
    <source>
        <dbReference type="EMBL" id="QCD45029.1"/>
    </source>
</evidence>
<dbReference type="Gene3D" id="2.20.110.10">
    <property type="entry name" value="Histone H3 K4-specific methyltransferase SET7/9 N-terminal domain"/>
    <property type="match status" value="2"/>
</dbReference>
<dbReference type="Proteomes" id="UP000503264">
    <property type="component" value="Chromosome"/>
</dbReference>
<proteinExistence type="predicted"/>
<accession>A0A6G5QHF1</accession>
<gene>
    <name evidence="1" type="ORF">CMUC_1264</name>
</gene>
<organism evidence="1 2">
    <name type="scientific">Campylobacter mucosalis CCUG 21559</name>
    <dbReference type="NCBI Taxonomy" id="1032067"/>
    <lineage>
        <taxon>Bacteria</taxon>
        <taxon>Pseudomonadati</taxon>
        <taxon>Campylobacterota</taxon>
        <taxon>Epsilonproteobacteria</taxon>
        <taxon>Campylobacterales</taxon>
        <taxon>Campylobacteraceae</taxon>
        <taxon>Campylobacter</taxon>
    </lineage>
</organism>
<dbReference type="EMBL" id="CP012542">
    <property type="protein sequence ID" value="QCD45029.1"/>
    <property type="molecule type" value="Genomic_DNA"/>
</dbReference>
<dbReference type="Pfam" id="PF07661">
    <property type="entry name" value="MORN_2"/>
    <property type="match status" value="5"/>
</dbReference>
<dbReference type="SUPFAM" id="SSF82185">
    <property type="entry name" value="Histone H3 K4-specific methyltransferase SET7/9 N-terminal domain"/>
    <property type="match status" value="2"/>
</dbReference>
<dbReference type="PANTHER" id="PTHR33706:SF1">
    <property type="entry name" value="TPR REPEAT PROTEIN"/>
    <property type="match status" value="1"/>
</dbReference>
<name>A0A6G5QHF1_9BACT</name>
<protein>
    <submittedName>
        <fullName evidence="1">Putative toxin-antitoxin system, antitoxin component</fullName>
    </submittedName>
</protein>
<evidence type="ECO:0000313" key="2">
    <source>
        <dbReference type="Proteomes" id="UP000503264"/>
    </source>
</evidence>
<dbReference type="RefSeq" id="WP_171993910.1">
    <property type="nucleotide sequence ID" value="NZ_CP012542.1"/>
</dbReference>
<reference evidence="1 2" key="1">
    <citation type="submission" date="2016-07" db="EMBL/GenBank/DDBJ databases">
        <title>Comparative genomics of the Campylobacter concisus group.</title>
        <authorList>
            <person name="Miller W.G."/>
            <person name="Yee E."/>
            <person name="Chapman M.H."/>
            <person name="Huynh S."/>
            <person name="Bono J.L."/>
            <person name="On S.L.W."/>
            <person name="StLeger J."/>
            <person name="Foster G."/>
            <person name="Parker C.T."/>
        </authorList>
    </citation>
    <scope>NUCLEOTIDE SEQUENCE [LARGE SCALE GENOMIC DNA]</scope>
    <source>
        <strain evidence="1 2">CCUG 21559</strain>
    </source>
</reference>